<feature type="region of interest" description="Disordered" evidence="1">
    <location>
        <begin position="28"/>
        <end position="50"/>
    </location>
</feature>
<reference evidence="2" key="1">
    <citation type="submission" date="2013-10" db="EMBL/GenBank/DDBJ databases">
        <title>Genomic analysis of the causative agents of coccidiosis in chickens.</title>
        <authorList>
            <person name="Reid A.J."/>
            <person name="Blake D."/>
            <person name="Billington K."/>
            <person name="Browne H."/>
            <person name="Dunn M."/>
            <person name="Hung S."/>
            <person name="Kawahara F."/>
            <person name="Miranda-Saavedra D."/>
            <person name="Mourier T."/>
            <person name="Nagra H."/>
            <person name="Otto T.D."/>
            <person name="Rawlings N."/>
            <person name="Sanchez A."/>
            <person name="Sanders M."/>
            <person name="Subramaniam C."/>
            <person name="Tay Y."/>
            <person name="Dear P."/>
            <person name="Doerig C."/>
            <person name="Gruber A."/>
            <person name="Parkinson J."/>
            <person name="Shirley M."/>
            <person name="Wan K.L."/>
            <person name="Berriman M."/>
            <person name="Tomley F."/>
            <person name="Pain A."/>
        </authorList>
    </citation>
    <scope>NUCLEOTIDE SEQUENCE [LARGE SCALE GENOMIC DNA]</scope>
    <source>
        <strain evidence="2">Weybridge</strain>
    </source>
</reference>
<dbReference type="VEuPathDB" id="ToxoDB:EMWEY_00031710"/>
<dbReference type="RefSeq" id="XP_013337193.1">
    <property type="nucleotide sequence ID" value="XM_013481739.1"/>
</dbReference>
<evidence type="ECO:0000256" key="1">
    <source>
        <dbReference type="SAM" id="MobiDB-lite"/>
    </source>
</evidence>
<name>U6MBX6_EIMMA</name>
<dbReference type="EMBL" id="HG721873">
    <property type="protein sequence ID" value="CDJ60543.1"/>
    <property type="molecule type" value="Genomic_DNA"/>
</dbReference>
<dbReference type="GeneID" id="25337157"/>
<dbReference type="AlphaFoldDB" id="U6MBX6"/>
<feature type="compositionally biased region" description="Low complexity" evidence="1">
    <location>
        <begin position="75"/>
        <end position="92"/>
    </location>
</feature>
<dbReference type="GO" id="GO:0008168">
    <property type="term" value="F:methyltransferase activity"/>
    <property type="evidence" value="ECO:0007669"/>
    <property type="project" value="UniProtKB-KW"/>
</dbReference>
<sequence>MKKKFINYSSIQWQCIDVRNRGLQRAFLQEDGGPPNEGGPHQKGGPLNKGGPPFNLVIDKGFLDAYISIDHDKGQTAGAPQTGTGSTATQGAPEGGPPQGPPTGAPNYDYKKSAEEYFQGVFDVLKEGGSFILITLAQDYILKEIVRFFLRLPVEINIYCCPSKEEEEKEEGAPTPRLQPFLFCIKKGLGSTGGPEGEKKEEGEGEKATVPRPMCTLAATGGGAPETFPVFELPSE</sequence>
<reference evidence="2" key="2">
    <citation type="submission" date="2013-10" db="EMBL/GenBank/DDBJ databases">
        <authorList>
            <person name="Aslett M."/>
        </authorList>
    </citation>
    <scope>NUCLEOTIDE SEQUENCE [LARGE SCALE GENOMIC DNA]</scope>
    <source>
        <strain evidence="2">Weybridge</strain>
    </source>
</reference>
<dbReference type="GO" id="GO:0032259">
    <property type="term" value="P:methylation"/>
    <property type="evidence" value="ECO:0007669"/>
    <property type="project" value="UniProtKB-KW"/>
</dbReference>
<feature type="compositionally biased region" description="Pro residues" evidence="1">
    <location>
        <begin position="95"/>
        <end position="104"/>
    </location>
</feature>
<dbReference type="InterPro" id="IPR029063">
    <property type="entry name" value="SAM-dependent_MTases_sf"/>
</dbReference>
<dbReference type="Proteomes" id="UP000030763">
    <property type="component" value="Unassembled WGS sequence"/>
</dbReference>
<keyword evidence="2" id="KW-0808">Transferase</keyword>
<keyword evidence="3" id="KW-1185">Reference proteome</keyword>
<feature type="compositionally biased region" description="Basic and acidic residues" evidence="1">
    <location>
        <begin position="196"/>
        <end position="209"/>
    </location>
</feature>
<dbReference type="OMA" id="VEINIYC"/>
<proteinExistence type="predicted"/>
<dbReference type="Gene3D" id="3.40.50.150">
    <property type="entry name" value="Vaccinia Virus protein VP39"/>
    <property type="match status" value="1"/>
</dbReference>
<accession>U6MBX6</accession>
<protein>
    <submittedName>
        <fullName evidence="2">Methyltransferase domain containing protein, putative</fullName>
    </submittedName>
</protein>
<dbReference type="OrthoDB" id="411785at2759"/>
<feature type="region of interest" description="Disordered" evidence="1">
    <location>
        <begin position="189"/>
        <end position="236"/>
    </location>
</feature>
<gene>
    <name evidence="2" type="ORF">EMWEY_00031710</name>
</gene>
<organism evidence="2 3">
    <name type="scientific">Eimeria maxima</name>
    <name type="common">Coccidian parasite</name>
    <dbReference type="NCBI Taxonomy" id="5804"/>
    <lineage>
        <taxon>Eukaryota</taxon>
        <taxon>Sar</taxon>
        <taxon>Alveolata</taxon>
        <taxon>Apicomplexa</taxon>
        <taxon>Conoidasida</taxon>
        <taxon>Coccidia</taxon>
        <taxon>Eucoccidiorida</taxon>
        <taxon>Eimeriorina</taxon>
        <taxon>Eimeriidae</taxon>
        <taxon>Eimeria</taxon>
    </lineage>
</organism>
<evidence type="ECO:0000313" key="3">
    <source>
        <dbReference type="Proteomes" id="UP000030763"/>
    </source>
</evidence>
<feature type="region of interest" description="Disordered" evidence="1">
    <location>
        <begin position="73"/>
        <end position="110"/>
    </location>
</feature>
<evidence type="ECO:0000313" key="2">
    <source>
        <dbReference type="EMBL" id="CDJ60543.1"/>
    </source>
</evidence>
<keyword evidence="2" id="KW-0489">Methyltransferase</keyword>